<name>C1ASC3_RHOOB</name>
<dbReference type="AlphaFoldDB" id="C1ASC3"/>
<accession>C1ASC3</accession>
<gene>
    <name evidence="1" type="ordered locus">ROP_01250</name>
</gene>
<dbReference type="Proteomes" id="UP000002212">
    <property type="component" value="Chromosome"/>
</dbReference>
<organism evidence="1 2">
    <name type="scientific">Rhodococcus opacus (strain B4)</name>
    <dbReference type="NCBI Taxonomy" id="632772"/>
    <lineage>
        <taxon>Bacteria</taxon>
        <taxon>Bacillati</taxon>
        <taxon>Actinomycetota</taxon>
        <taxon>Actinomycetes</taxon>
        <taxon>Mycobacteriales</taxon>
        <taxon>Nocardiaceae</taxon>
        <taxon>Rhodococcus</taxon>
    </lineage>
</organism>
<dbReference type="KEGG" id="rop:ROP_01250"/>
<evidence type="ECO:0000313" key="2">
    <source>
        <dbReference type="Proteomes" id="UP000002212"/>
    </source>
</evidence>
<protein>
    <submittedName>
        <fullName evidence="1">Uncharacterized protein</fullName>
    </submittedName>
</protein>
<dbReference type="HOGENOM" id="CLU_2938740_0_0_11"/>
<evidence type="ECO:0000313" key="1">
    <source>
        <dbReference type="EMBL" id="BAH48372.1"/>
    </source>
</evidence>
<dbReference type="EMBL" id="AP011115">
    <property type="protein sequence ID" value="BAH48372.1"/>
    <property type="molecule type" value="Genomic_DNA"/>
</dbReference>
<proteinExistence type="predicted"/>
<sequence length="60" mass="6573">MITEVVLIPNIASVTEPLRGHDLGVWLVAETIHRMLPAGIVLMWPYPVLSVDAEPDPELG</sequence>
<reference evidence="1 2" key="1">
    <citation type="submission" date="2009-03" db="EMBL/GenBank/DDBJ databases">
        <title>Comparison of the complete genome sequences of Rhodococcus erythropolis PR4 and Rhodococcus opacus B4.</title>
        <authorList>
            <person name="Takarada H."/>
            <person name="Sekine M."/>
            <person name="Hosoyama A."/>
            <person name="Yamada R."/>
            <person name="Fujisawa T."/>
            <person name="Omata S."/>
            <person name="Shimizu A."/>
            <person name="Tsukatani N."/>
            <person name="Tanikawa S."/>
            <person name="Fujita N."/>
            <person name="Harayama S."/>
        </authorList>
    </citation>
    <scope>NUCLEOTIDE SEQUENCE [LARGE SCALE GENOMIC DNA]</scope>
    <source>
        <strain evidence="1 2">B4</strain>
    </source>
</reference>
<dbReference type="PATRIC" id="fig|632772.20.peg.153"/>